<feature type="region of interest" description="Disordered" evidence="1">
    <location>
        <begin position="1"/>
        <end position="34"/>
    </location>
</feature>
<evidence type="ECO:0008006" key="4">
    <source>
        <dbReference type="Google" id="ProtNLM"/>
    </source>
</evidence>
<feature type="compositionally biased region" description="Basic residues" evidence="1">
    <location>
        <begin position="1"/>
        <end position="13"/>
    </location>
</feature>
<accession>A0A553JYB2</accession>
<evidence type="ECO:0000313" key="2">
    <source>
        <dbReference type="EMBL" id="TRY17441.1"/>
    </source>
</evidence>
<keyword evidence="3" id="KW-1185">Reference proteome</keyword>
<reference evidence="2 3" key="1">
    <citation type="submission" date="2019-07" db="EMBL/GenBank/DDBJ databases">
        <authorList>
            <person name="Zhou L.-Y."/>
        </authorList>
    </citation>
    <scope>NUCLEOTIDE SEQUENCE [LARGE SCALE GENOMIC DNA]</scope>
    <source>
        <strain evidence="2 3">YIM 101269</strain>
    </source>
</reference>
<gene>
    <name evidence="2" type="ORF">FOJ82_12985</name>
</gene>
<evidence type="ECO:0000256" key="1">
    <source>
        <dbReference type="SAM" id="MobiDB-lite"/>
    </source>
</evidence>
<name>A0A553JYB2_9ACTN</name>
<comment type="caution">
    <text evidence="2">The sequence shown here is derived from an EMBL/GenBank/DDBJ whole genome shotgun (WGS) entry which is preliminary data.</text>
</comment>
<dbReference type="RefSeq" id="WP_143938905.1">
    <property type="nucleotide sequence ID" value="NZ_VKKG01000005.1"/>
</dbReference>
<proteinExistence type="predicted"/>
<evidence type="ECO:0000313" key="3">
    <source>
        <dbReference type="Proteomes" id="UP000317638"/>
    </source>
</evidence>
<sequence>MPSKRRPSKHLRPPRPLSSERHASRRTTSSGTFLVRDVPAERALKPYTCPGCSNQIPAGMAHVVAWPETPGLGSNSGLEERRHWHKHCWRLPL</sequence>
<dbReference type="Proteomes" id="UP000317638">
    <property type="component" value="Unassembled WGS sequence"/>
</dbReference>
<dbReference type="AlphaFoldDB" id="A0A553JYB2"/>
<dbReference type="OrthoDB" id="3381577at2"/>
<dbReference type="EMBL" id="VKKG01000005">
    <property type="protein sequence ID" value="TRY17441.1"/>
    <property type="molecule type" value="Genomic_DNA"/>
</dbReference>
<protein>
    <recommendedName>
        <fullName evidence="4">ATP/GTP-binding protein</fullName>
    </recommendedName>
</protein>
<organism evidence="2 3">
    <name type="scientific">Tessaracoccus rhinocerotis</name>
    <dbReference type="NCBI Taxonomy" id="1689449"/>
    <lineage>
        <taxon>Bacteria</taxon>
        <taxon>Bacillati</taxon>
        <taxon>Actinomycetota</taxon>
        <taxon>Actinomycetes</taxon>
        <taxon>Propionibacteriales</taxon>
        <taxon>Propionibacteriaceae</taxon>
        <taxon>Tessaracoccus</taxon>
    </lineage>
</organism>